<sequence length="385" mass="42606">MNRLDVEQLNSLLSALYDASMDNHGWGDALDQLKALFSANYVTLILKMPDTQAEDELGLMVSVGDMQNSGEVVYFPYRHNLTPFTNQTPDKVFTVDDLMSEEEWRDSPYRKHWCACNDVYHVMAVDISTPDSGTLRFRITRPESSAAFSEDDKELCRFLLPHIRRALNIRNLLDRSQVMGSLYSKAISRLSIATVVIDESGQILDENVFAKEILESGDGLKVVGGRLEASYPSDNRELRRLIKETFEGKRTAGDKTLPEAMSVTRPSGEVSLGVVVESIPSTAWAEGKGQPAAVVYIRDAVGKSQASNEVAKKLFGLTPAETALSIQLANGLSLEEAAEALNIRRNTARAHLRAIFSKTGVRRQTELVRIFLNSVAALGQGDQEH</sequence>
<dbReference type="RefSeq" id="WP_217335968.1">
    <property type="nucleotide sequence ID" value="NZ_JAHQZT010000028.1"/>
</dbReference>
<evidence type="ECO:0000313" key="3">
    <source>
        <dbReference type="Proteomes" id="UP000755551"/>
    </source>
</evidence>
<organism evidence="2 3">
    <name type="scientific">Marinobacterium weihaiense</name>
    <dbReference type="NCBI Taxonomy" id="2851016"/>
    <lineage>
        <taxon>Bacteria</taxon>
        <taxon>Pseudomonadati</taxon>
        <taxon>Pseudomonadota</taxon>
        <taxon>Gammaproteobacteria</taxon>
        <taxon>Oceanospirillales</taxon>
        <taxon>Oceanospirillaceae</taxon>
        <taxon>Marinobacterium</taxon>
    </lineage>
</organism>
<gene>
    <name evidence="2" type="ORF">KTN04_14575</name>
</gene>
<evidence type="ECO:0000259" key="1">
    <source>
        <dbReference type="SMART" id="SM00421"/>
    </source>
</evidence>
<feature type="domain" description="HTH luxR-type" evidence="1">
    <location>
        <begin position="314"/>
        <end position="371"/>
    </location>
</feature>
<evidence type="ECO:0000313" key="2">
    <source>
        <dbReference type="EMBL" id="MBV0934561.1"/>
    </source>
</evidence>
<keyword evidence="3" id="KW-1185">Reference proteome</keyword>
<reference evidence="2 3" key="1">
    <citation type="submission" date="2021-06" db="EMBL/GenBank/DDBJ databases">
        <title>Bacterium isolated from marine sediment.</title>
        <authorList>
            <person name="Zhu K.-L."/>
            <person name="Du Z.-J."/>
            <person name="Liang Q.-Y."/>
        </authorList>
    </citation>
    <scope>NUCLEOTIDE SEQUENCE [LARGE SCALE GENOMIC DNA]</scope>
    <source>
        <strain evidence="2 3">A346</strain>
    </source>
</reference>
<accession>A0ABS6ME17</accession>
<proteinExistence type="predicted"/>
<dbReference type="InterPro" id="IPR000792">
    <property type="entry name" value="Tscrpt_reg_LuxR_C"/>
</dbReference>
<dbReference type="Proteomes" id="UP000755551">
    <property type="component" value="Unassembled WGS sequence"/>
</dbReference>
<comment type="caution">
    <text evidence="2">The sequence shown here is derived from an EMBL/GenBank/DDBJ whole genome shotgun (WGS) entry which is preliminary data.</text>
</comment>
<dbReference type="EMBL" id="JAHQZT010000028">
    <property type="protein sequence ID" value="MBV0934561.1"/>
    <property type="molecule type" value="Genomic_DNA"/>
</dbReference>
<dbReference type="SMART" id="SM00421">
    <property type="entry name" value="HTH_LUXR"/>
    <property type="match status" value="1"/>
</dbReference>
<name>A0ABS6ME17_9GAMM</name>
<protein>
    <submittedName>
        <fullName evidence="2">Helix-turn-helix transcriptional regulator</fullName>
    </submittedName>
</protein>